<reference evidence="13" key="2">
    <citation type="journal article" date="2019" name="J. Ind. Microbiol. Biotechnol.">
        <title>Structural insights into dehydratase substrate selection for the borrelidin and fluvirucin polyketide synthases.</title>
        <authorList>
            <person name="Barajas J.F."/>
            <person name="McAndrew R.P."/>
            <person name="Thompson M.G."/>
            <person name="Backman T.W.H."/>
            <person name="Pang B."/>
            <person name="de Rond T."/>
            <person name="Pereira J.H."/>
            <person name="Benites V.T."/>
            <person name="Martin H.G."/>
            <person name="Baidoo E.E.K."/>
            <person name="Hillson N.J."/>
            <person name="Adams P.D."/>
            <person name="Keasling J.D."/>
        </authorList>
    </citation>
    <scope>X-RAY CRYSTALLOGRAPHY (2.01 ANGSTROMS) OF 1017-1307</scope>
</reference>
<dbReference type="SMART" id="SM00822">
    <property type="entry name" value="PKS_KR"/>
    <property type="match status" value="2"/>
</dbReference>
<dbReference type="Pfam" id="PF22953">
    <property type="entry name" value="SpnB_Rossmann"/>
    <property type="match status" value="1"/>
</dbReference>
<dbReference type="InterPro" id="IPR020843">
    <property type="entry name" value="ER"/>
</dbReference>
<dbReference type="InterPro" id="IPR011032">
    <property type="entry name" value="GroES-like_sf"/>
</dbReference>
<evidence type="ECO:0000259" key="9">
    <source>
        <dbReference type="PROSITE" id="PS50112"/>
    </source>
</evidence>
<dbReference type="InterPro" id="IPR050091">
    <property type="entry name" value="PKS_NRPS_Biosynth_Enz"/>
</dbReference>
<sequence length="3969" mass="412338">MSQSGNSEFEASGTPTTRAGRATAFTLRLADLSMAERRASLIELVSRTTLDVMSAVLPGLLETVSAEQTFKDMGLDSLAAVELHDRLAAELGAELPIGIAFDYPTPAALADYLLTEALGLGERRTAEVTAAVGSDEPIAIVGMACRYPGGVATPEELWELITEGRETVTGFPADRGWDLDRLFDDDPDAGNTTYARVGHFLHDAAEFDAAFFGISPREAVAMDPQQRLILETCWEAVERAGINPQTLHQSQTGVFIGAEPQDYGPRLHQAPPDVEGYLVTGAAPSVVAGRVAYTLGLEGPAVTVDTACSASLVAIHLACQSLRTGESPLVLAGGVTVMSAPGTYTAFSRQRVIAADGRCKAFSADADGTGFSEGVGVLVLERLSDAVAAGHRVLGVIRGSAVNQDGASNGLTAPNGPSQERVIRQALANAGVPGAEVDAVEAHGTGTALGDPIEAHALLATYGRDRDPAAPLWLGSVKSNIGHTQAAAGVAGVIKMVLAMRHGLLPQTLHVSAPTTHVDWEQGQVRLLEQAQEWPQPDGRPRRAGVSSFGVSGTNAHVIVEQAPEPQPDAPGDAPVVSGVVPWVVSGRGEEALRAQASRLADHLEARPEVPAEGVGLSLVRARAAFEDRAVVVGADREELLNGLHALAAGESDPGVVSGTASGRRDAVLVFPGQGAQWAGMGVELAQASPVFAARLEECFGEIRRWVDWDPAQVLADADALESIERLQPVAFAVGVALAALWESVGVRPAAVVGHSQGEVAAACVAGVLSLADAVRVVVLRSRLFAAELWGRGAIAAVGLPAEVVRERIASLGGGLEVSADNGPASCAVAGPGQVLEEFVERLRGEGVRARVIATTVASHSQMVEPLREQLLEMLGPITPEAGRVPVYSTVTGGVLAGSELGAEYWFANARRPVDFQGAVRALLADGRTAFIEVSPHPVLTMAVQDILDATGTSGVAVGSLRRGEGGPDRFMRSAGEAFTAGVGVDWERLLPGTGVGAELPTYAFQHRRYWLESTVAGASDAGGLGQAAVDHPMLGAAVELPDQGGMVLTGRISTTTHPWLADHGVGETVLFPGTGFVELAVRAGDEVGCPVLEELTLEAPLVIEGDEPVQLQVAVTAAGEDGRREVAVHARTGQRPWTRHAAGTLTATSSTPSPADEQWPPAGAAAVDVSGHYEALANTGYGYGPAFQGLKRAWIRGNEVFAEVELDEREAAEAGGYGIHPALLDAALHATGLIEQAEGVALPFAWNGVELLASGAQRVRVHAQPTDDGATSLHITDTTGAPVAGITSLISRPLPAGGLSSRPRSGHDALHRVQWVPLPGEPVGSVAGEVAVVGERWPALATAVQAAGGGVAEFVDVAALGDAVASGRALPAAVVLRLPTVAVGQDRLLDGLRPELDRVVGVLSGWLADERLTETRLVLVTSGAVTTGSADAGGSMATGINAGADGGTSQAMATDPSAAHLNASDVGALVGAAVSGLVRSAQAENPGRILLVDLDEAAESLTTLASLLGVEDEPQMVVRAGQVLVPRLARADTAGDLVVPGGAGGWRLDCPAKGSLEELALVPAPEADRELAAGEVRVEVRAAGLNFRDVVVALGMVPEQGEPIGGEFAGIVSEVGSGVEGVRVGDRVMGLGEAAFGPRVVVDQRLLAGLPAGWSFAQGAGVTVAFATAWYGLVDLAGLCRGERVLIHSGAGGVGMAAIQIARHLGAEVFATASPGKQHLLRALGVSDDHIASSRDLDFADAFATVLGGAGMDVVLNSLAGPFTDASLDLLAEGGRFIEMGKTDRRDPAQVAGTHPHVRYRSFDLMDAGHDRIGQMLAELLDLFASQELAGLPVRCWPVQQARQAFRHMAQARHTGKIILTMPRSLDPDGTVLITGGTGGLGAILARHLATEHQTRHLLLASRRGDQAPDADQLRTDLEAAGATVDIAACDLSDPEQVAALLDRVPTEHPLTAVFHTAGVLDDGVVTSLTPDKIDRVLRPKADAAWHLHQATRHLDLAAFVLYSSSAATLDSAGQGNYSAANAFLDALAIHRHTTGLPAQALAWGLWHQPSGMSAHLTTTDITRIEQAGYHRITTTQGNQLLDTALTTPQPHLLPLPINTHTLSNRHDGVPAILRGLARTPARRTARTEAVSGSGSALERRLTGLPAAEQEHVLVSLVCAEAAAVLGHASGEAIQAGRPFKDLGFDSLTSVELRNRLSRAAGMKLPATLVFDHPTPTALAAHLLQRVTGSGATAAAAPVRAASTSTGIGEPIAIVAMGCRYPGGVNSPEDLWEMLVQGRSGISSFPEDRGWDLEALYDPDPDHVGTTYLREGGFLKDAAGFDAAFFGISPREAIAIDPQQRLLLETSWEVMERAGIDPDTLRGTPTGVFIGGTHTGYGADSPSADVEGYLVTGTSSSVMSGRVAYNFGLEGPALTVDTACSSSLVAIHLACESLRRGESTLALAGGVTVLPNPELFIQFSRQRGLARDGRCKAFSDEADGTVFSEGVGILLLERLSEAQANGHRVLGVIRGSAVNQDGASNGLSAPNGPSQERVIRQALANAGLTPGDIDAVEAHGTGTKLGDPIEAQALLEVYGARPEEDPLWLGTVKSNLGHTQCASGVAGVIKMVLAAREGLLPQTLHITTPTTHVDWEQGQIRLLQHPQTWPHNADKPRRAAISSFGISGTNAHLILEQAPHPTPNTGVEAGTGTGTGADKNTGTSTDAPQPLVPVALSARDQTSLAAQAARLASHLTTHPDLPLHDIALSTATTRAHLEHRAVILARNPDDLHHALTHLTATNTDGSTPLGAGDGTRNGVAKSNGNGNGSGDDAGTTGGTGNGTANGTGGGIDIAKGAGSHIGTSNGSGTVNGSGNGTGSGSSGAAEAATANGAGTPTPSNTLNSTGSGSCVGRGVNVITGRARPGKTAFLYSGQGAQHPGMGRQLYETFPTFATALNNTLDALDPHLDHPLRDIMWAPPHTPQAHLLNQTTYTQPALFALQTALTHLLTSFGIHPHYLAGHSLGEITAAHTAGILTLTDAATLITQRAHLMQTLPETGAMTAINATPEEITPHLTPHTAIAAINSPTSTVISGNAQDIQHITHHFTTLGRKTRPLTVSHAFHSPLLDPILTPLNTLAHTLTHHPAHTPLITNTTATPTHTLTPTHWAHHARQPVQFANTITHLHHAGVTTYLEIGPDTTLTAIAPHNLPPTTHTTFTPTLRKNTPEPDTLLTAIATTHTHNTTTTITWPNLIPNATTTDLPTYPFQHHHYWLEPASHGHGSESPRDDGFWKALESEETEALATRLKVDADALRTVLPALSSLRDAERKRSVLDDWRYKLVWRGVSAPSAAGITGTAWLVAVPAAGGDPRIVRDVLDGLSARAARVYPLVVGGEDRTALAEAIRAQARPGLTGVLCLLPLDDEPHEEHPTLSRGAAATVTLVQALADAEVSAPLWLATSGAVALDEATGDGAGGEGTAESVSPFQTAIWGLGAVLAVDHPDTWGGIVDLPPAPGAEDIALLQGVLAGASGEDQVAIRSGVVRARRMVRSPNGGADRARSWKPNGTVLVTGGTSGVGANVARWLAREGADHLVLVSRRGRGAEGVAELEAELTELGAAVTVAACDVADRAAVRDLLESTPDLTAVMHAAGVGHDDVLVADTTLEDFAGFARSKVIGAINLDELLGDRPLEAFVMFSSGAAVWGSSGQASYAAANAFLDGLAQRRRLCGLAGSSIAWGGWGGGGMMEDAGEQLGRSGLRPMAPDAAAMAIGQLVGGGEGHLVVTDIDWERFAPAFALARPRPLVSAVPEFTRALEAPAATGGDDDGTAFAARLAELPPAKRERLVVSLVRAEAAAVLGHTSDDPVQPDRAFNELGFDSLTAVELRNRLGRATGLKLPATLVFDYPTPVALARFVQDRLTPETPSGSIFAQLDEMERLLREQALSAGDRAQISDRFRAILHAAEGVNGAAEEADRDLDDLSDEELFAALDDQLGAS</sequence>
<dbReference type="CDD" id="cd08956">
    <property type="entry name" value="KR_3_FAS_SDR_x"/>
    <property type="match status" value="1"/>
</dbReference>
<feature type="domain" description="Ketosynthase family 3 (KS3)" evidence="10">
    <location>
        <begin position="135"/>
        <end position="562"/>
    </location>
</feature>
<dbReference type="SUPFAM" id="SSF51735">
    <property type="entry name" value="NAD(P)-binding Rossmann-fold domains"/>
    <property type="match status" value="6"/>
</dbReference>
<dbReference type="Pfam" id="PF02801">
    <property type="entry name" value="Ketoacyl-synt_C"/>
    <property type="match status" value="2"/>
</dbReference>
<keyword evidence="2" id="KW-0597">Phosphoprotein</keyword>
<dbReference type="PDB" id="6OBV">
    <property type="method" value="X-ray"/>
    <property type="resolution" value="2.01 A"/>
    <property type="chains" value="A/B/C/D=1017-1307"/>
</dbReference>
<feature type="compositionally biased region" description="Low complexity" evidence="7">
    <location>
        <begin position="3186"/>
        <end position="3196"/>
    </location>
</feature>
<organism evidence="12">
    <name type="scientific">Actinomadura vulgaris subsp. lanata</name>
    <dbReference type="NCBI Taxonomy" id="1233072"/>
    <lineage>
        <taxon>Bacteria</taxon>
        <taxon>Bacillati</taxon>
        <taxon>Actinomycetota</taxon>
        <taxon>Actinomycetes</taxon>
        <taxon>Streptosporangiales</taxon>
        <taxon>Thermomonosporaceae</taxon>
        <taxon>Actinomadura</taxon>
    </lineage>
</organism>
<dbReference type="InterPro" id="IPR014043">
    <property type="entry name" value="Acyl_transferase_dom"/>
</dbReference>
<feature type="region of interest" description="N-terminal hotdog fold" evidence="6">
    <location>
        <begin position="1032"/>
        <end position="1153"/>
    </location>
</feature>
<name>J9WMQ1_9ACTN</name>
<dbReference type="Pfam" id="PF14765">
    <property type="entry name" value="PS-DH"/>
    <property type="match status" value="1"/>
</dbReference>
<dbReference type="SMART" id="SM01294">
    <property type="entry name" value="PKS_PP_betabranch"/>
    <property type="match status" value="2"/>
</dbReference>
<evidence type="ECO:0000256" key="2">
    <source>
        <dbReference type="ARBA" id="ARBA00022553"/>
    </source>
</evidence>
<feature type="domain" description="PKS/mFAS DH" evidence="11">
    <location>
        <begin position="1032"/>
        <end position="1301"/>
    </location>
</feature>
<dbReference type="PROSITE" id="PS00606">
    <property type="entry name" value="KS3_1"/>
    <property type="match status" value="2"/>
</dbReference>
<dbReference type="Gene3D" id="3.90.180.10">
    <property type="entry name" value="Medium-chain alcohol dehydrogenases, catalytic domain"/>
    <property type="match status" value="1"/>
</dbReference>
<accession>J9WMQ1</accession>
<dbReference type="Pfam" id="PF18369">
    <property type="entry name" value="PKS_DE"/>
    <property type="match status" value="1"/>
</dbReference>
<feature type="region of interest" description="Disordered" evidence="7">
    <location>
        <begin position="2837"/>
        <end position="2887"/>
    </location>
</feature>
<dbReference type="InterPro" id="IPR020806">
    <property type="entry name" value="PKS_PP-bd"/>
</dbReference>
<dbReference type="InterPro" id="IPR001227">
    <property type="entry name" value="Ac_transferase_dom_sf"/>
</dbReference>
<dbReference type="SUPFAM" id="SSF55048">
    <property type="entry name" value="Probable ACP-binding domain of malonyl-CoA ACP transacylase"/>
    <property type="match status" value="2"/>
</dbReference>
<dbReference type="PROSITE" id="PS00012">
    <property type="entry name" value="PHOSPHOPANTETHEINE"/>
    <property type="match status" value="2"/>
</dbReference>
<feature type="domain" description="Carrier" evidence="8">
    <location>
        <begin position="3817"/>
        <end position="3892"/>
    </location>
</feature>
<dbReference type="PROSITE" id="PS01162">
    <property type="entry name" value="QOR_ZETA_CRYSTAL"/>
    <property type="match status" value="1"/>
</dbReference>
<evidence type="ECO:0000259" key="8">
    <source>
        <dbReference type="PROSITE" id="PS50075"/>
    </source>
</evidence>
<dbReference type="Pfam" id="PF00550">
    <property type="entry name" value="PP-binding"/>
    <property type="match status" value="3"/>
</dbReference>
<keyword evidence="4" id="KW-0511">Multifunctional enzyme</keyword>
<dbReference type="SMR" id="J9WMQ1"/>
<dbReference type="InterPro" id="IPR049552">
    <property type="entry name" value="PKS_DH_N"/>
</dbReference>
<feature type="domain" description="PAS" evidence="9">
    <location>
        <begin position="3603"/>
        <end position="3659"/>
    </location>
</feature>
<dbReference type="Pfam" id="PF16197">
    <property type="entry name" value="KAsynt_C_assoc"/>
    <property type="match status" value="2"/>
</dbReference>
<feature type="region of interest" description="Disordered" evidence="7">
    <location>
        <begin position="3179"/>
        <end position="3202"/>
    </location>
</feature>
<dbReference type="SMART" id="SM00825">
    <property type="entry name" value="PKS_KS"/>
    <property type="match status" value="2"/>
</dbReference>
<dbReference type="InterPro" id="IPR013968">
    <property type="entry name" value="PKS_KR"/>
</dbReference>
<evidence type="ECO:0000256" key="4">
    <source>
        <dbReference type="ARBA" id="ARBA00023268"/>
    </source>
</evidence>
<dbReference type="InterPro" id="IPR016039">
    <property type="entry name" value="Thiolase-like"/>
</dbReference>
<dbReference type="InterPro" id="IPR002364">
    <property type="entry name" value="Quin_OxRdtase/zeta-crystal_CS"/>
</dbReference>
<dbReference type="InterPro" id="IPR000014">
    <property type="entry name" value="PAS"/>
</dbReference>
<dbReference type="Gene3D" id="1.10.1200.10">
    <property type="entry name" value="ACP-like"/>
    <property type="match status" value="3"/>
</dbReference>
<evidence type="ECO:0000256" key="6">
    <source>
        <dbReference type="PROSITE-ProRule" id="PRU01363"/>
    </source>
</evidence>
<feature type="compositionally biased region" description="Gly residues" evidence="7">
    <location>
        <begin position="2802"/>
        <end position="2821"/>
    </location>
</feature>
<feature type="domain" description="Carrier" evidence="8">
    <location>
        <begin position="2150"/>
        <end position="2228"/>
    </location>
</feature>
<keyword evidence="5" id="KW-0012">Acyltransferase</keyword>
<dbReference type="SMART" id="SM00823">
    <property type="entry name" value="PKS_PP"/>
    <property type="match status" value="3"/>
</dbReference>
<dbReference type="InterPro" id="IPR041618">
    <property type="entry name" value="PKS_DE"/>
</dbReference>
<dbReference type="CDD" id="cd08952">
    <property type="entry name" value="KR_1_SDR_x"/>
    <property type="match status" value="1"/>
</dbReference>
<dbReference type="Gene3D" id="3.10.129.110">
    <property type="entry name" value="Polyketide synthase dehydratase"/>
    <property type="match status" value="1"/>
</dbReference>
<feature type="region of interest" description="Disordered" evidence="7">
    <location>
        <begin position="2678"/>
        <end position="2706"/>
    </location>
</feature>
<evidence type="ECO:0000256" key="5">
    <source>
        <dbReference type="ARBA" id="ARBA00023315"/>
    </source>
</evidence>
<evidence type="ECO:0000259" key="10">
    <source>
        <dbReference type="PROSITE" id="PS52004"/>
    </source>
</evidence>
<dbReference type="InterPro" id="IPR016035">
    <property type="entry name" value="Acyl_Trfase/lysoPLipase"/>
</dbReference>
<dbReference type="SMART" id="SM00826">
    <property type="entry name" value="PKS_DH"/>
    <property type="match status" value="1"/>
</dbReference>
<reference evidence="12" key="1">
    <citation type="journal article" date="2013" name="ACS Synth. Biol.">
        <title>Sequence, Cloning, and Analysis of the Fluvirucin B 1 Polyketide Synthase from Actinomadura vulgaris.</title>
        <authorList>
            <person name="Lin T.Y."/>
            <person name="Borketey L.S."/>
            <person name="Prasad G."/>
            <person name="Waters S.A."/>
            <person name="Schnarr N.A."/>
        </authorList>
    </citation>
    <scope>NUCLEOTIDE SEQUENCE</scope>
    <source>
        <strain evidence="12">ATCC 53715</strain>
    </source>
</reference>
<dbReference type="SMART" id="SM00829">
    <property type="entry name" value="PKS_ER"/>
    <property type="match status" value="1"/>
</dbReference>
<feature type="compositionally biased region" description="Gly residues" evidence="7">
    <location>
        <begin position="2846"/>
        <end position="2858"/>
    </location>
</feature>
<dbReference type="Pfam" id="PF00109">
    <property type="entry name" value="ketoacyl-synt"/>
    <property type="match status" value="2"/>
</dbReference>
<dbReference type="FunFam" id="3.90.180.10:FF:000032">
    <property type="entry name" value="Probable polyketide synthase pks1"/>
    <property type="match status" value="1"/>
</dbReference>
<keyword evidence="3" id="KW-0808">Transferase</keyword>
<dbReference type="Gene3D" id="3.40.50.11460">
    <property type="match status" value="1"/>
</dbReference>
<dbReference type="InterPro" id="IPR020807">
    <property type="entry name" value="PKS_DH"/>
</dbReference>
<dbReference type="GO" id="GO:0004315">
    <property type="term" value="F:3-oxoacyl-[acyl-carrier-protein] synthase activity"/>
    <property type="evidence" value="ECO:0007669"/>
    <property type="project" value="InterPro"/>
</dbReference>
<evidence type="ECO:0000256" key="1">
    <source>
        <dbReference type="ARBA" id="ARBA00022450"/>
    </source>
</evidence>
<dbReference type="InterPro" id="IPR055123">
    <property type="entry name" value="SpnB-like_Rossmann"/>
</dbReference>
<dbReference type="PROSITE" id="PS52004">
    <property type="entry name" value="KS3_2"/>
    <property type="match status" value="2"/>
</dbReference>
<dbReference type="GO" id="GO:0006633">
    <property type="term" value="P:fatty acid biosynthetic process"/>
    <property type="evidence" value="ECO:0007669"/>
    <property type="project" value="InterPro"/>
</dbReference>
<feature type="compositionally biased region" description="Polar residues" evidence="7">
    <location>
        <begin position="2875"/>
        <end position="2885"/>
    </location>
</feature>
<feature type="domain" description="Ketosynthase family 3 (KS3)" evidence="10">
    <location>
        <begin position="2250"/>
        <end position="2674"/>
    </location>
</feature>
<dbReference type="PANTHER" id="PTHR43775:SF51">
    <property type="entry name" value="INACTIVE PHENOLPHTHIOCEROL SYNTHESIS POLYKETIDE SYNTHASE TYPE I PKS1-RELATED"/>
    <property type="match status" value="1"/>
</dbReference>
<proteinExistence type="evidence at protein level"/>
<keyword evidence="1" id="KW-0596">Phosphopantetheine</keyword>
<dbReference type="FunFam" id="3.40.50.720:FF:000209">
    <property type="entry name" value="Polyketide synthase Pks12"/>
    <property type="match status" value="1"/>
</dbReference>
<dbReference type="Gene3D" id="3.40.47.10">
    <property type="match status" value="2"/>
</dbReference>
<dbReference type="PROSITE" id="PS50075">
    <property type="entry name" value="CARRIER"/>
    <property type="match status" value="3"/>
</dbReference>
<dbReference type="CDD" id="cd05195">
    <property type="entry name" value="enoyl_red"/>
    <property type="match status" value="1"/>
</dbReference>
<dbReference type="PANTHER" id="PTHR43775">
    <property type="entry name" value="FATTY ACID SYNTHASE"/>
    <property type="match status" value="1"/>
</dbReference>
<dbReference type="Pfam" id="PF00698">
    <property type="entry name" value="Acyl_transf_1"/>
    <property type="match status" value="2"/>
</dbReference>
<dbReference type="CDD" id="cd00833">
    <property type="entry name" value="PKS"/>
    <property type="match status" value="2"/>
</dbReference>
<dbReference type="EMBL" id="JX308234">
    <property type="protein sequence ID" value="AFS18277.1"/>
    <property type="molecule type" value="Genomic_DNA"/>
</dbReference>
<dbReference type="InterPro" id="IPR036291">
    <property type="entry name" value="NAD(P)-bd_dom_sf"/>
</dbReference>
<dbReference type="InterPro" id="IPR014030">
    <property type="entry name" value="Ketoacyl_synth_N"/>
</dbReference>
<dbReference type="InterPro" id="IPR016036">
    <property type="entry name" value="Malonyl_transacylase_ACP-bd"/>
</dbReference>
<feature type="region of interest" description="Disordered" evidence="7">
    <location>
        <begin position="2776"/>
        <end position="2821"/>
    </location>
</feature>
<dbReference type="GO" id="GO:0031177">
    <property type="term" value="F:phosphopantetheine binding"/>
    <property type="evidence" value="ECO:0007669"/>
    <property type="project" value="InterPro"/>
</dbReference>
<evidence type="ECO:0007829" key="13">
    <source>
        <dbReference type="PDB" id="6OBV"/>
    </source>
</evidence>
<gene>
    <name evidence="12" type="primary">fluA</name>
</gene>
<evidence type="ECO:0000256" key="3">
    <source>
        <dbReference type="ARBA" id="ARBA00022679"/>
    </source>
</evidence>
<feature type="domain" description="Carrier" evidence="8">
    <location>
        <begin position="40"/>
        <end position="117"/>
    </location>
</feature>
<evidence type="ECO:0000313" key="12">
    <source>
        <dbReference type="EMBL" id="AFS18277.1"/>
    </source>
</evidence>
<feature type="active site" description="Proton donor; for dehydratase activity" evidence="6">
    <location>
        <position position="1226"/>
    </location>
</feature>
<dbReference type="SUPFAM" id="SSF50129">
    <property type="entry name" value="GroES-like"/>
    <property type="match status" value="1"/>
</dbReference>
<dbReference type="SUPFAM" id="SSF53901">
    <property type="entry name" value="Thiolase-like"/>
    <property type="match status" value="2"/>
</dbReference>
<dbReference type="SUPFAM" id="SSF47336">
    <property type="entry name" value="ACP-like"/>
    <property type="match status" value="3"/>
</dbReference>
<feature type="active site" description="Proton acceptor; for dehydratase activity" evidence="6">
    <location>
        <position position="1064"/>
    </location>
</feature>
<dbReference type="Pfam" id="PF08240">
    <property type="entry name" value="ADH_N"/>
    <property type="match status" value="1"/>
</dbReference>
<keyword evidence="13" id="KW-0002">3D-structure</keyword>
<dbReference type="Pfam" id="PF21089">
    <property type="entry name" value="PKS_DH_N"/>
    <property type="match status" value="1"/>
</dbReference>
<dbReference type="GO" id="GO:0016491">
    <property type="term" value="F:oxidoreductase activity"/>
    <property type="evidence" value="ECO:0007669"/>
    <property type="project" value="InterPro"/>
</dbReference>
<protein>
    <submittedName>
        <fullName evidence="12">FluA</fullName>
    </submittedName>
</protein>
<dbReference type="InterPro" id="IPR032821">
    <property type="entry name" value="PKS_assoc"/>
</dbReference>
<dbReference type="InterPro" id="IPR049551">
    <property type="entry name" value="PKS_DH_C"/>
</dbReference>
<dbReference type="Gene3D" id="3.40.366.10">
    <property type="entry name" value="Malonyl-Coenzyme A Acyl Carrier Protein, domain 2"/>
    <property type="match status" value="2"/>
</dbReference>
<dbReference type="Gene3D" id="3.30.70.3290">
    <property type="match status" value="3"/>
</dbReference>
<dbReference type="InterPro" id="IPR018201">
    <property type="entry name" value="Ketoacyl_synth_AS"/>
</dbReference>
<dbReference type="InterPro" id="IPR009081">
    <property type="entry name" value="PP-bd_ACP"/>
</dbReference>
<dbReference type="PROSITE" id="PS52019">
    <property type="entry name" value="PKS_MFAS_DH"/>
    <property type="match status" value="1"/>
</dbReference>
<feature type="compositionally biased region" description="Low complexity" evidence="7">
    <location>
        <begin position="2859"/>
        <end position="2874"/>
    </location>
</feature>
<dbReference type="Pfam" id="PF13602">
    <property type="entry name" value="ADH_zinc_N_2"/>
    <property type="match status" value="1"/>
</dbReference>
<dbReference type="SUPFAM" id="SSF52151">
    <property type="entry name" value="FabD/lysophospholipase-like"/>
    <property type="match status" value="2"/>
</dbReference>
<dbReference type="InterPro" id="IPR042104">
    <property type="entry name" value="PKS_dehydratase_sf"/>
</dbReference>
<dbReference type="FunFam" id="3.40.47.10:FF:000019">
    <property type="entry name" value="Polyketide synthase type I"/>
    <property type="match status" value="2"/>
</dbReference>
<evidence type="ECO:0000256" key="7">
    <source>
        <dbReference type="SAM" id="MobiDB-lite"/>
    </source>
</evidence>
<dbReference type="GO" id="GO:0004312">
    <property type="term" value="F:fatty acid synthase activity"/>
    <property type="evidence" value="ECO:0007669"/>
    <property type="project" value="TreeGrafter"/>
</dbReference>
<feature type="region of interest" description="C-terminal hotdog fold" evidence="6">
    <location>
        <begin position="1165"/>
        <end position="1301"/>
    </location>
</feature>
<dbReference type="GO" id="GO:0008270">
    <property type="term" value="F:zinc ion binding"/>
    <property type="evidence" value="ECO:0007669"/>
    <property type="project" value="InterPro"/>
</dbReference>
<dbReference type="Gene3D" id="3.40.50.720">
    <property type="entry name" value="NAD(P)-binding Rossmann-like Domain"/>
    <property type="match status" value="2"/>
</dbReference>
<dbReference type="PDBsum" id="6OBV"/>
<dbReference type="SMART" id="SM00827">
    <property type="entry name" value="PKS_AT"/>
    <property type="match status" value="2"/>
</dbReference>
<dbReference type="InterPro" id="IPR006162">
    <property type="entry name" value="Ppantetheine_attach_site"/>
</dbReference>
<dbReference type="PROSITE" id="PS50112">
    <property type="entry name" value="PAS"/>
    <property type="match status" value="1"/>
</dbReference>
<evidence type="ECO:0000259" key="11">
    <source>
        <dbReference type="PROSITE" id="PS52019"/>
    </source>
</evidence>
<dbReference type="Pfam" id="PF08659">
    <property type="entry name" value="KR"/>
    <property type="match status" value="2"/>
</dbReference>
<dbReference type="FunFam" id="1.10.1200.10:FF:000007">
    <property type="entry name" value="Probable polyketide synthase pks17"/>
    <property type="match status" value="2"/>
</dbReference>
<dbReference type="InterPro" id="IPR020841">
    <property type="entry name" value="PKS_Beta-ketoAc_synthase_dom"/>
</dbReference>
<dbReference type="InterPro" id="IPR057326">
    <property type="entry name" value="KR_dom"/>
</dbReference>
<dbReference type="InterPro" id="IPR036736">
    <property type="entry name" value="ACP-like_sf"/>
</dbReference>
<dbReference type="InterPro" id="IPR014031">
    <property type="entry name" value="Ketoacyl_synth_C"/>
</dbReference>
<dbReference type="InterPro" id="IPR049900">
    <property type="entry name" value="PKS_mFAS_DH"/>
</dbReference>
<dbReference type="InterPro" id="IPR013154">
    <property type="entry name" value="ADH-like_N"/>
</dbReference>